<evidence type="ECO:0000256" key="5">
    <source>
        <dbReference type="ARBA" id="ARBA00022840"/>
    </source>
</evidence>
<evidence type="ECO:0000256" key="6">
    <source>
        <dbReference type="ARBA" id="ARBA00022989"/>
    </source>
</evidence>
<gene>
    <name evidence="12" type="ORF">Q2T52_26115</name>
</gene>
<dbReference type="Gene3D" id="1.20.1560.10">
    <property type="entry name" value="ABC transporter type 1, transmembrane domain"/>
    <property type="match status" value="1"/>
</dbReference>
<name>A0ABT8T6J4_9HYPH</name>
<dbReference type="PROSITE" id="PS50893">
    <property type="entry name" value="ABC_TRANSPORTER_2"/>
    <property type="match status" value="1"/>
</dbReference>
<dbReference type="RefSeq" id="WP_302079845.1">
    <property type="nucleotide sequence ID" value="NZ_JAUKWQ010000017.1"/>
</dbReference>
<comment type="subcellular location">
    <subcellularLocation>
        <location evidence="1">Cell membrane</location>
        <topology evidence="1">Multi-pass membrane protein</topology>
    </subcellularLocation>
</comment>
<proteinExistence type="inferred from homology"/>
<evidence type="ECO:0000313" key="13">
    <source>
        <dbReference type="Proteomes" id="UP001169006"/>
    </source>
</evidence>
<evidence type="ECO:0000256" key="7">
    <source>
        <dbReference type="ARBA" id="ARBA00023136"/>
    </source>
</evidence>
<feature type="transmembrane region" description="Helical" evidence="9">
    <location>
        <begin position="53"/>
        <end position="71"/>
    </location>
</feature>
<comment type="similarity">
    <text evidence="2">Belongs to the ABC transporter superfamily.</text>
</comment>
<dbReference type="InterPro" id="IPR039421">
    <property type="entry name" value="Type_1_exporter"/>
</dbReference>
<comment type="caution">
    <text evidence="12">The sequence shown here is derived from an EMBL/GenBank/DDBJ whole genome shotgun (WGS) entry which is preliminary data.</text>
</comment>
<feature type="domain" description="ABC transmembrane type-1" evidence="11">
    <location>
        <begin position="18"/>
        <end position="295"/>
    </location>
</feature>
<dbReference type="InterPro" id="IPR047957">
    <property type="entry name" value="ABC_AprD-like_6TM"/>
</dbReference>
<dbReference type="InterPro" id="IPR003593">
    <property type="entry name" value="AAA+_ATPase"/>
</dbReference>
<keyword evidence="3 9" id="KW-0812">Transmembrane</keyword>
<dbReference type="PANTHER" id="PTHR24221">
    <property type="entry name" value="ATP-BINDING CASSETTE SUB-FAMILY B"/>
    <property type="match status" value="1"/>
</dbReference>
<dbReference type="SUPFAM" id="SSF90123">
    <property type="entry name" value="ABC transporter transmembrane region"/>
    <property type="match status" value="1"/>
</dbReference>
<dbReference type="InterPro" id="IPR017871">
    <property type="entry name" value="ABC_transporter-like_CS"/>
</dbReference>
<dbReference type="Pfam" id="PF00664">
    <property type="entry name" value="ABC_membrane"/>
    <property type="match status" value="1"/>
</dbReference>
<feature type="region of interest" description="Disordered" evidence="8">
    <location>
        <begin position="554"/>
        <end position="575"/>
    </location>
</feature>
<dbReference type="SUPFAM" id="SSF52540">
    <property type="entry name" value="P-loop containing nucleoside triphosphate hydrolases"/>
    <property type="match status" value="1"/>
</dbReference>
<dbReference type="SMART" id="SM00382">
    <property type="entry name" value="AAA"/>
    <property type="match status" value="1"/>
</dbReference>
<feature type="domain" description="ABC transporter" evidence="10">
    <location>
        <begin position="326"/>
        <end position="562"/>
    </location>
</feature>
<dbReference type="InterPro" id="IPR010128">
    <property type="entry name" value="ATPase_T1SS_PrtD-like"/>
</dbReference>
<keyword evidence="13" id="KW-1185">Reference proteome</keyword>
<evidence type="ECO:0000256" key="3">
    <source>
        <dbReference type="ARBA" id="ARBA00022692"/>
    </source>
</evidence>
<dbReference type="InterPro" id="IPR036640">
    <property type="entry name" value="ABC1_TM_sf"/>
</dbReference>
<keyword evidence="7 9" id="KW-0472">Membrane</keyword>
<evidence type="ECO:0000256" key="2">
    <source>
        <dbReference type="ARBA" id="ARBA00005417"/>
    </source>
</evidence>
<evidence type="ECO:0000256" key="8">
    <source>
        <dbReference type="SAM" id="MobiDB-lite"/>
    </source>
</evidence>
<dbReference type="NCBIfam" id="TIGR01842">
    <property type="entry name" value="type_I_sec_PrtD"/>
    <property type="match status" value="1"/>
</dbReference>
<dbReference type="InterPro" id="IPR027417">
    <property type="entry name" value="P-loop_NTPase"/>
</dbReference>
<keyword evidence="4" id="KW-0547">Nucleotide-binding</keyword>
<feature type="transmembrane region" description="Helical" evidence="9">
    <location>
        <begin position="148"/>
        <end position="169"/>
    </location>
</feature>
<feature type="transmembrane region" description="Helical" evidence="9">
    <location>
        <begin position="12"/>
        <end position="33"/>
    </location>
</feature>
<evidence type="ECO:0000313" key="12">
    <source>
        <dbReference type="EMBL" id="MDO1585578.1"/>
    </source>
</evidence>
<accession>A0ABT8T6J4</accession>
<dbReference type="Proteomes" id="UP001169006">
    <property type="component" value="Unassembled WGS sequence"/>
</dbReference>
<reference evidence="12" key="2">
    <citation type="submission" date="2023-07" db="EMBL/GenBank/DDBJ databases">
        <authorList>
            <person name="Sun H."/>
        </authorList>
    </citation>
    <scope>NUCLEOTIDE SEQUENCE</scope>
    <source>
        <strain evidence="12">05753</strain>
    </source>
</reference>
<feature type="transmembrane region" description="Helical" evidence="9">
    <location>
        <begin position="123"/>
        <end position="142"/>
    </location>
</feature>
<evidence type="ECO:0000256" key="9">
    <source>
        <dbReference type="SAM" id="Phobius"/>
    </source>
</evidence>
<organism evidence="12 13">
    <name type="scientific">Rhizobium oryzicola</name>
    <dbReference type="NCBI Taxonomy" id="1232668"/>
    <lineage>
        <taxon>Bacteria</taxon>
        <taxon>Pseudomonadati</taxon>
        <taxon>Pseudomonadota</taxon>
        <taxon>Alphaproteobacteria</taxon>
        <taxon>Hyphomicrobiales</taxon>
        <taxon>Rhizobiaceae</taxon>
        <taxon>Rhizobium/Agrobacterium group</taxon>
        <taxon>Rhizobium</taxon>
    </lineage>
</organism>
<dbReference type="InterPro" id="IPR003439">
    <property type="entry name" value="ABC_transporter-like_ATP-bd"/>
</dbReference>
<evidence type="ECO:0000256" key="1">
    <source>
        <dbReference type="ARBA" id="ARBA00004651"/>
    </source>
</evidence>
<dbReference type="PROSITE" id="PS00211">
    <property type="entry name" value="ABC_TRANSPORTER_1"/>
    <property type="match status" value="1"/>
</dbReference>
<evidence type="ECO:0000259" key="10">
    <source>
        <dbReference type="PROSITE" id="PS50893"/>
    </source>
</evidence>
<dbReference type="PROSITE" id="PS50929">
    <property type="entry name" value="ABC_TM1F"/>
    <property type="match status" value="1"/>
</dbReference>
<reference evidence="12" key="1">
    <citation type="journal article" date="2015" name="Int. J. Syst. Evol. Microbiol.">
        <title>Rhizobium oryzicola sp. nov., potential plant-growth-promoting endophytic bacteria isolated from rice roots.</title>
        <authorList>
            <person name="Zhang X.X."/>
            <person name="Gao J.S."/>
            <person name="Cao Y.H."/>
            <person name="Sheirdil R.A."/>
            <person name="Wang X.C."/>
            <person name="Zhang L."/>
        </authorList>
    </citation>
    <scope>NUCLEOTIDE SEQUENCE</scope>
    <source>
        <strain evidence="12">05753</strain>
    </source>
</reference>
<keyword evidence="6 9" id="KW-1133">Transmembrane helix</keyword>
<dbReference type="PANTHER" id="PTHR24221:SF248">
    <property type="entry name" value="ABC TRANSPORTER TRANSMEMBRANE REGION"/>
    <property type="match status" value="1"/>
</dbReference>
<evidence type="ECO:0000256" key="4">
    <source>
        <dbReference type="ARBA" id="ARBA00022741"/>
    </source>
</evidence>
<sequence length="575" mass="62257">MKANPFQQALTTYRTIIIATMSFSVAINVLMFVSPLYMLQVYDRVLHSRSEMTLMMLTLIALAMLALYGLLEWIRSRVLVRAGMRFDEMIAKGVFSRVITSTLRHPQGRTEFALMDIDRLREFLTGSGLIALCDLPWMPIFLAVCFFFHPLIGWISTVGAVIVFALAIANEFMTKKELSKATVAGQGAMHFSNSTLMNVEVIRALGMEDSLRGRWGVLHRNMLEHQAVASDRSGALLSISKFVRMGLQTIILGAGAYLALEAAISPGSIIAASIMMGRALQPVDQVVGQWKQFLGARQAYARLNKIFVEMPEEEDKLPLPAPSGTLVVEQLAVAAPGGKAPLVHSVTFQVNPGEAVAIVGPSGAGKSSLVRALVGIWAPAAGTIRLDGSELQHWEANALGRHLGYLPQSVELFAGTIAENISRFQEDATPESIIEAAKLANVHQLIQNLPDGYDTQIGVGGRQLSGGQRQRVGLARALYGSPSVIVLDEPNANLDSEGEEALNHVIQQLKTMGKSILFVSHKMSLVAMSDKTLVLAQGRMQGYGATRDLLQPKPAVTSIHPNNPTEAGAERSAAV</sequence>
<protein>
    <submittedName>
        <fullName evidence="12">Type I secretion system permease/ATPase</fullName>
    </submittedName>
</protein>
<dbReference type="CDD" id="cd03246">
    <property type="entry name" value="ABCC_Protease_Secretion"/>
    <property type="match status" value="1"/>
</dbReference>
<keyword evidence="5" id="KW-0067">ATP-binding</keyword>
<dbReference type="Pfam" id="PF00005">
    <property type="entry name" value="ABC_tran"/>
    <property type="match status" value="1"/>
</dbReference>
<dbReference type="CDD" id="cd18586">
    <property type="entry name" value="ABC_6TM_PrtD_like"/>
    <property type="match status" value="1"/>
</dbReference>
<evidence type="ECO:0000259" key="11">
    <source>
        <dbReference type="PROSITE" id="PS50929"/>
    </source>
</evidence>
<dbReference type="EMBL" id="JAUKWQ010000017">
    <property type="protein sequence ID" value="MDO1585578.1"/>
    <property type="molecule type" value="Genomic_DNA"/>
</dbReference>
<dbReference type="InterPro" id="IPR011527">
    <property type="entry name" value="ABC1_TM_dom"/>
</dbReference>
<dbReference type="Gene3D" id="3.40.50.300">
    <property type="entry name" value="P-loop containing nucleotide triphosphate hydrolases"/>
    <property type="match status" value="1"/>
</dbReference>